<keyword evidence="3" id="KW-0732">Signal</keyword>
<evidence type="ECO:0000313" key="5">
    <source>
        <dbReference type="EMBL" id="GMR34272.1"/>
    </source>
</evidence>
<evidence type="ECO:0000313" key="6">
    <source>
        <dbReference type="Proteomes" id="UP001328107"/>
    </source>
</evidence>
<dbReference type="PANTHER" id="PTHR15036:SF85">
    <property type="entry name" value="SP2353, ISOFORM A"/>
    <property type="match status" value="1"/>
</dbReference>
<comment type="caution">
    <text evidence="5">The sequence shown here is derived from an EMBL/GenBank/DDBJ whole genome shotgun (WGS) entry which is preliminary data.</text>
</comment>
<dbReference type="InterPro" id="IPR050372">
    <property type="entry name" value="Neurexin-related_CASP"/>
</dbReference>
<feature type="domain" description="Laminin G" evidence="4">
    <location>
        <begin position="115"/>
        <end position="296"/>
    </location>
</feature>
<keyword evidence="6" id="KW-1185">Reference proteome</keyword>
<gene>
    <name evidence="5" type="ORF">PMAYCL1PPCAC_04467</name>
</gene>
<feature type="signal peptide" evidence="3">
    <location>
        <begin position="1"/>
        <end position="25"/>
    </location>
</feature>
<feature type="domain" description="Laminin G" evidence="4">
    <location>
        <begin position="355"/>
        <end position="533"/>
    </location>
</feature>
<comment type="caution">
    <text evidence="2">Lacks conserved residue(s) required for the propagation of feature annotation.</text>
</comment>
<organism evidence="5 6">
    <name type="scientific">Pristionchus mayeri</name>
    <dbReference type="NCBI Taxonomy" id="1317129"/>
    <lineage>
        <taxon>Eukaryota</taxon>
        <taxon>Metazoa</taxon>
        <taxon>Ecdysozoa</taxon>
        <taxon>Nematoda</taxon>
        <taxon>Chromadorea</taxon>
        <taxon>Rhabditida</taxon>
        <taxon>Rhabditina</taxon>
        <taxon>Diplogasteromorpha</taxon>
        <taxon>Diplogasteroidea</taxon>
        <taxon>Neodiplogasteridae</taxon>
        <taxon>Pristionchus</taxon>
    </lineage>
</organism>
<feature type="non-terminal residue" evidence="5">
    <location>
        <position position="1"/>
    </location>
</feature>
<feature type="domain" description="Laminin G" evidence="4">
    <location>
        <begin position="579"/>
        <end position="755"/>
    </location>
</feature>
<evidence type="ECO:0000259" key="4">
    <source>
        <dbReference type="PROSITE" id="PS50025"/>
    </source>
</evidence>
<proteinExistence type="predicted"/>
<dbReference type="Pfam" id="PF02210">
    <property type="entry name" value="Laminin_G_2"/>
    <property type="match status" value="1"/>
</dbReference>
<dbReference type="SUPFAM" id="SSF57196">
    <property type="entry name" value="EGF/Laminin"/>
    <property type="match status" value="1"/>
</dbReference>
<dbReference type="InterPro" id="IPR013320">
    <property type="entry name" value="ConA-like_dom_sf"/>
</dbReference>
<dbReference type="InterPro" id="IPR001791">
    <property type="entry name" value="Laminin_G"/>
</dbReference>
<reference evidence="6" key="1">
    <citation type="submission" date="2022-10" db="EMBL/GenBank/DDBJ databases">
        <title>Genome assembly of Pristionchus species.</title>
        <authorList>
            <person name="Yoshida K."/>
            <person name="Sommer R.J."/>
        </authorList>
    </citation>
    <scope>NUCLEOTIDE SEQUENCE [LARGE SCALE GENOMIC DNA]</scope>
    <source>
        <strain evidence="6">RS5460</strain>
    </source>
</reference>
<feature type="chain" id="PRO_5043003958" description="Laminin G domain-containing protein" evidence="3">
    <location>
        <begin position="26"/>
        <end position="759"/>
    </location>
</feature>
<dbReference type="Proteomes" id="UP001328107">
    <property type="component" value="Unassembled WGS sequence"/>
</dbReference>
<evidence type="ECO:0000256" key="1">
    <source>
        <dbReference type="ARBA" id="ARBA00023157"/>
    </source>
</evidence>
<dbReference type="SMART" id="SM00282">
    <property type="entry name" value="LamG"/>
    <property type="match status" value="3"/>
</dbReference>
<dbReference type="PROSITE" id="PS50025">
    <property type="entry name" value="LAM_G_DOMAIN"/>
    <property type="match status" value="3"/>
</dbReference>
<keyword evidence="1" id="KW-1015">Disulfide bond</keyword>
<dbReference type="PANTHER" id="PTHR15036">
    <property type="entry name" value="PIKACHURIN-LIKE PROTEIN"/>
    <property type="match status" value="1"/>
</dbReference>
<dbReference type="Gene3D" id="2.10.25.10">
    <property type="entry name" value="Laminin"/>
    <property type="match status" value="1"/>
</dbReference>
<dbReference type="InterPro" id="IPR000742">
    <property type="entry name" value="EGF"/>
</dbReference>
<dbReference type="EMBL" id="BTRK01000002">
    <property type="protein sequence ID" value="GMR34272.1"/>
    <property type="molecule type" value="Genomic_DNA"/>
</dbReference>
<dbReference type="PROSITE" id="PS00022">
    <property type="entry name" value="EGF_1"/>
    <property type="match status" value="1"/>
</dbReference>
<dbReference type="SUPFAM" id="SSF49899">
    <property type="entry name" value="Concanavalin A-like lectins/glucanases"/>
    <property type="match status" value="3"/>
</dbReference>
<dbReference type="CDD" id="cd00110">
    <property type="entry name" value="LamG"/>
    <property type="match status" value="3"/>
</dbReference>
<dbReference type="AlphaFoldDB" id="A0AAN4ZAI7"/>
<name>A0AAN4ZAI7_9BILA</name>
<accession>A0AAN4ZAI7</accession>
<dbReference type="GO" id="GO:0016020">
    <property type="term" value="C:membrane"/>
    <property type="evidence" value="ECO:0007669"/>
    <property type="project" value="UniProtKB-SubCell"/>
</dbReference>
<evidence type="ECO:0000256" key="2">
    <source>
        <dbReference type="PROSITE-ProRule" id="PRU00122"/>
    </source>
</evidence>
<dbReference type="Gene3D" id="2.60.120.200">
    <property type="match status" value="3"/>
</dbReference>
<sequence length="759" mass="84129">FLWQPKRGMLRLLVSYLALCTCAIAESHVFQGSCSSSSTVCDEICLSLSEDSYECACWNGRPLNDDGVSCNAIGSSEHHSVHHAKKKVGAVKIEDDSWMETIKTATPSANISHHEDALSFDSHNYAHFIAPASAYLETNVSIEFRADSVEDGLLFFGGMYTEEDFLSLAIVGGNVVLRYDCGEGISTETYFGPFTLHRWHSIRIKRKYCTRSEITVDAMATIMDNNVIYKNYKGISMSDGFFLGGAPADVEFLEGKTTVTRGFKGCIRHLSVNELVLFDASKGLNMMLNKEMIKSCRVENMARKEEPEGMVVRKIDHHHVDKRILETTTIMAKTSTLTTKKASTTGNPPVIAPRNLSIEFNGGLFLEQPSPIELEQYIDLEIHFKPKKDKGLLFHWEDRSHRLSVFLIDGFVEVDMSLGGEDRLIKSPSSVSLNTWHSVQVYRSGTGLLMKVDKQRFVDTEVESTDKKKIKAGSTFIGGSNIKLPVAIQAVGNYVGCMKKIRLNTHLLSLTHMPSHTADSDRQLTLPLSLPMCSSDPCSSRAKCSPHDCAANEDLTKYSCLCHFPSFGEQCTSTFSMAEGAMRLRGNGFLQLDDPAVMEHITGDSLKFSMEIKHNGTIEKEQILAYAGDIEDDDDFMQIGLNKERKVVVSINLGAGEVHLTHSQPIPIGKWTTVDVVRTRRSLRVTVDGEAPATVDAPSGSEQLNVYDSIFIGGRESHVHLRDDGFDGCIEWIKIDDTVITSPRQASKSINIEPCHSLP</sequence>
<evidence type="ECO:0000256" key="3">
    <source>
        <dbReference type="SAM" id="SignalP"/>
    </source>
</evidence>
<protein>
    <recommendedName>
        <fullName evidence="4">Laminin G domain-containing protein</fullName>
    </recommendedName>
</protein>
<dbReference type="Pfam" id="PF00054">
    <property type="entry name" value="Laminin_G_1"/>
    <property type="match status" value="2"/>
</dbReference>